<dbReference type="AlphaFoldDB" id="A0A1M6U3B3"/>
<dbReference type="PROSITE" id="PS50966">
    <property type="entry name" value="ZF_SWIM"/>
    <property type="match status" value="1"/>
</dbReference>
<dbReference type="GO" id="GO:0008270">
    <property type="term" value="F:zinc ion binding"/>
    <property type="evidence" value="ECO:0007669"/>
    <property type="project" value="UniProtKB-KW"/>
</dbReference>
<dbReference type="EMBL" id="FRBI01000001">
    <property type="protein sequence ID" value="SHK63631.1"/>
    <property type="molecule type" value="Genomic_DNA"/>
</dbReference>
<evidence type="ECO:0000313" key="4">
    <source>
        <dbReference type="EMBL" id="SHK63631.1"/>
    </source>
</evidence>
<reference evidence="4 5" key="1">
    <citation type="submission" date="2016-11" db="EMBL/GenBank/DDBJ databases">
        <authorList>
            <person name="Jaros S."/>
            <person name="Januszkiewicz K."/>
            <person name="Wedrychowicz H."/>
        </authorList>
    </citation>
    <scope>NUCLEOTIDE SEQUENCE [LARGE SCALE GENOMIC DNA]</scope>
    <source>
        <strain evidence="4 5">CGMCC 4.2025</strain>
    </source>
</reference>
<organism evidence="4 5">
    <name type="scientific">Actinacidiphila paucisporea</name>
    <dbReference type="NCBI Taxonomy" id="310782"/>
    <lineage>
        <taxon>Bacteria</taxon>
        <taxon>Bacillati</taxon>
        <taxon>Actinomycetota</taxon>
        <taxon>Actinomycetes</taxon>
        <taxon>Kitasatosporales</taxon>
        <taxon>Streptomycetaceae</taxon>
        <taxon>Actinacidiphila</taxon>
    </lineage>
</organism>
<feature type="compositionally biased region" description="Low complexity" evidence="2">
    <location>
        <begin position="129"/>
        <end position="146"/>
    </location>
</feature>
<gene>
    <name evidence="4" type="ORF">SAMN05216499_101228</name>
</gene>
<keyword evidence="1" id="KW-0479">Metal-binding</keyword>
<dbReference type="InterPro" id="IPR007527">
    <property type="entry name" value="Znf_SWIM"/>
</dbReference>
<proteinExistence type="predicted"/>
<dbReference type="Proteomes" id="UP000184111">
    <property type="component" value="Unassembled WGS sequence"/>
</dbReference>
<dbReference type="Pfam" id="PF04434">
    <property type="entry name" value="SWIM"/>
    <property type="match status" value="1"/>
</dbReference>
<evidence type="ECO:0000256" key="2">
    <source>
        <dbReference type="SAM" id="MobiDB-lite"/>
    </source>
</evidence>
<sequence length="459" mass="47318">MVGPSVVGMEETEGRWTADQVLALAPDAASQSAGARLAAPAPWSGTGAAGAAVWGLCAGSGSRPYQTVVDLSGPAFACSCPSRKFPCKHALGLLLLWAAGDGVPVAAGAAAPEWAEQWMAARRKKAEAAAAAGTEAGPEPGAAVPAQDAARKRAERRAVRVEGGAAELEQRLTDLLRGGLAGSDRAGYQQWDEIAARMVDAQAPGLASRVRELGAVAGSGGDWPSRMLEEAGLLHLLARGFLGRQRLPAPLAETVRTRIGFTVDSAEVLAGPLVRAKWLVLAQYDTADERLTTRRIWLYDGASGRFALLLSFGAAGRAPELALPVGAVLDAEVAFHPAAVPLRAVLGTRYGTGVPEQAPPGTTVGAALDSYGTALADDPWLDAWPVLLADVVPLPGQDRWQVADAATDAAVPLLGADHWRLAAISGGHPVTLFAEAGATGLRPLAGWTRDSPRGVALPA</sequence>
<name>A0A1M6U3B3_9ACTN</name>
<accession>A0A1M6U3B3</accession>
<keyword evidence="1" id="KW-0863">Zinc-finger</keyword>
<evidence type="ECO:0000256" key="1">
    <source>
        <dbReference type="PROSITE-ProRule" id="PRU00325"/>
    </source>
</evidence>
<keyword evidence="1" id="KW-0862">Zinc</keyword>
<evidence type="ECO:0000259" key="3">
    <source>
        <dbReference type="PROSITE" id="PS50966"/>
    </source>
</evidence>
<evidence type="ECO:0000313" key="5">
    <source>
        <dbReference type="Proteomes" id="UP000184111"/>
    </source>
</evidence>
<protein>
    <submittedName>
        <fullName evidence="4">SWIM zinc finger</fullName>
    </submittedName>
</protein>
<keyword evidence="5" id="KW-1185">Reference proteome</keyword>
<feature type="region of interest" description="Disordered" evidence="2">
    <location>
        <begin position="129"/>
        <end position="150"/>
    </location>
</feature>
<feature type="domain" description="SWIM-type" evidence="3">
    <location>
        <begin position="65"/>
        <end position="98"/>
    </location>
</feature>
<dbReference type="STRING" id="310782.SAMN05216499_101228"/>